<reference evidence="8" key="1">
    <citation type="submission" date="2020-02" db="EMBL/GenBank/DDBJ databases">
        <authorList>
            <person name="Meier V. D."/>
        </authorList>
    </citation>
    <scope>NUCLEOTIDE SEQUENCE</scope>
    <source>
        <strain evidence="8">AVDCRST_MAG63</strain>
    </source>
</reference>
<evidence type="ECO:0000256" key="3">
    <source>
        <dbReference type="ARBA" id="ARBA00023134"/>
    </source>
</evidence>
<dbReference type="AlphaFoldDB" id="A0A6J4HQU1"/>
<dbReference type="NCBIfam" id="NF003828">
    <property type="entry name" value="PRK05416.1"/>
    <property type="match status" value="1"/>
</dbReference>
<gene>
    <name evidence="8" type="ORF">AVDCRST_MAG63-974</name>
</gene>
<dbReference type="Pfam" id="PF03668">
    <property type="entry name" value="RapZ-like_N"/>
    <property type="match status" value="1"/>
</dbReference>
<keyword evidence="3 4" id="KW-0342">GTP-binding</keyword>
<sequence length="320" mass="35377">MRDGEGAGEAGKPHGASSSPHPSSLAPRPCPILVLSGMSGAGKQLAATHFEDMGWRVVDNLPPRLLPDLVAGEMGAFGRKGDPPPRLLVICDARAEKGILDLLPAIALLRGGGMEPRLLYLDASDEILVRRFKETRRTHPLFLPHRGILPAIQAERELLHPIKERADRVIDTTGLSPGDLRGELLELFGDPEQRLHPLTVTVSTFGFKHGLPLDADLVFDVRFLRNPHYVDELRPLDGRDAAVDRYVCEDERTGCFLERLYDMVGWSLPQYVTEGKAYLTVAVGCTGGKHRSVVIGEKLAQFLRDRGYRVLLQHRDLGRL</sequence>
<dbReference type="InterPro" id="IPR027417">
    <property type="entry name" value="P-loop_NTPase"/>
</dbReference>
<dbReference type="InterPro" id="IPR053930">
    <property type="entry name" value="RapZ-like_N"/>
</dbReference>
<feature type="binding site" evidence="4">
    <location>
        <begin position="92"/>
        <end position="95"/>
    </location>
    <ligand>
        <name>GTP</name>
        <dbReference type="ChEBI" id="CHEBI:37565"/>
    </ligand>
</feature>
<evidence type="ECO:0000313" key="8">
    <source>
        <dbReference type="EMBL" id="CAA9228522.1"/>
    </source>
</evidence>
<feature type="domain" description="RapZ-like N-terminal" evidence="6">
    <location>
        <begin position="32"/>
        <end position="188"/>
    </location>
</feature>
<dbReference type="HAMAP" id="MF_00636">
    <property type="entry name" value="RapZ_like"/>
    <property type="match status" value="1"/>
</dbReference>
<feature type="binding site" evidence="4">
    <location>
        <begin position="37"/>
        <end position="44"/>
    </location>
    <ligand>
        <name>ATP</name>
        <dbReference type="ChEBI" id="CHEBI:30616"/>
    </ligand>
</feature>
<dbReference type="PANTHER" id="PTHR30448:SF0">
    <property type="entry name" value="RNASE ADAPTER PROTEIN RAPZ"/>
    <property type="match status" value="1"/>
</dbReference>
<organism evidence="8">
    <name type="scientific">uncultured Armatimonadetes bacterium</name>
    <dbReference type="NCBI Taxonomy" id="157466"/>
    <lineage>
        <taxon>Bacteria</taxon>
        <taxon>Bacillati</taxon>
        <taxon>Armatimonadota</taxon>
        <taxon>environmental samples</taxon>
    </lineage>
</organism>
<evidence type="ECO:0000256" key="5">
    <source>
        <dbReference type="SAM" id="MobiDB-lite"/>
    </source>
</evidence>
<feature type="domain" description="RapZ C-terminal" evidence="7">
    <location>
        <begin position="199"/>
        <end position="317"/>
    </location>
</feature>
<dbReference type="InterPro" id="IPR005337">
    <property type="entry name" value="RapZ-like"/>
</dbReference>
<feature type="region of interest" description="Disordered" evidence="5">
    <location>
        <begin position="1"/>
        <end position="26"/>
    </location>
</feature>
<name>A0A6J4HQU1_9BACT</name>
<feature type="compositionally biased region" description="Low complexity" evidence="5">
    <location>
        <begin position="13"/>
        <end position="26"/>
    </location>
</feature>
<protein>
    <submittedName>
        <fullName evidence="8">RNase adapter protein RapZ</fullName>
    </submittedName>
</protein>
<dbReference type="InterPro" id="IPR053931">
    <property type="entry name" value="RapZ_C"/>
</dbReference>
<evidence type="ECO:0000259" key="6">
    <source>
        <dbReference type="Pfam" id="PF03668"/>
    </source>
</evidence>
<dbReference type="GO" id="GO:0005524">
    <property type="term" value="F:ATP binding"/>
    <property type="evidence" value="ECO:0007669"/>
    <property type="project" value="UniProtKB-UniRule"/>
</dbReference>
<dbReference type="GO" id="GO:0005525">
    <property type="term" value="F:GTP binding"/>
    <property type="evidence" value="ECO:0007669"/>
    <property type="project" value="UniProtKB-UniRule"/>
</dbReference>
<accession>A0A6J4HQU1</accession>
<evidence type="ECO:0000256" key="2">
    <source>
        <dbReference type="ARBA" id="ARBA00022840"/>
    </source>
</evidence>
<dbReference type="PANTHER" id="PTHR30448">
    <property type="entry name" value="RNASE ADAPTER PROTEIN RAPZ"/>
    <property type="match status" value="1"/>
</dbReference>
<dbReference type="SUPFAM" id="SSF52540">
    <property type="entry name" value="P-loop containing nucleoside triphosphate hydrolases"/>
    <property type="match status" value="1"/>
</dbReference>
<keyword evidence="1 4" id="KW-0547">Nucleotide-binding</keyword>
<dbReference type="EMBL" id="CADCTO010000115">
    <property type="protein sequence ID" value="CAA9228522.1"/>
    <property type="molecule type" value="Genomic_DNA"/>
</dbReference>
<evidence type="ECO:0000256" key="4">
    <source>
        <dbReference type="HAMAP-Rule" id="MF_00636"/>
    </source>
</evidence>
<keyword evidence="2 4" id="KW-0067">ATP-binding</keyword>
<evidence type="ECO:0000256" key="1">
    <source>
        <dbReference type="ARBA" id="ARBA00022741"/>
    </source>
</evidence>
<evidence type="ECO:0000259" key="7">
    <source>
        <dbReference type="Pfam" id="PF22740"/>
    </source>
</evidence>
<dbReference type="Pfam" id="PF22740">
    <property type="entry name" value="PapZ_C"/>
    <property type="match status" value="1"/>
</dbReference>
<dbReference type="PIRSF" id="PIRSF005052">
    <property type="entry name" value="P-loopkin"/>
    <property type="match status" value="1"/>
</dbReference>
<proteinExistence type="inferred from homology"/>